<sequence>MEQSEHDTPLQPHYDNAFKSTNTTIYAPSNIPEGVATGRDTYRSQGIAKSELGSAEDEDEPAASSQRLFETETSSSSSRLENLPAELRLKLLMHMPDLRTLRSLVHASPIIHAQYRYNRNTVLRMCVGCQLDGCLVDAYATLKSRVREIGSPRTDEKITDFLSSYQSWLSDSVHSSDVNSIHPGSLRWLAAYHLAVAQPLLHSYSKWALTNLSKATSSSTNEQVATEFNVKLQRSEEIRILRALYRYETFCHLFGRNQGRRHGAFRHNEVNEIFFCLFDPWEAEAIGCVDLFVRDKYQDIFDEVKGDLDPKNPRFRLENGVFHPEGSFDLHLEYEDYMDGTVSCGLTMTVRLLAVNDHEKLVAKMQRCLTHDACLDASMMKTLGSGAQNDRREMSPNFPNSRDEAEERRDPIDFVSDAVPPYGPPLAWVLLWNGKYANIYGDYVPESLRRWGYVMWNESRWTEMGARELIKMQWETAPDLVREIEFDYDWSPVGHLATEN</sequence>
<evidence type="ECO:0008006" key="4">
    <source>
        <dbReference type="Google" id="ProtNLM"/>
    </source>
</evidence>
<organism evidence="2 3">
    <name type="scientific">Cladobotryum mycophilum</name>
    <dbReference type="NCBI Taxonomy" id="491253"/>
    <lineage>
        <taxon>Eukaryota</taxon>
        <taxon>Fungi</taxon>
        <taxon>Dikarya</taxon>
        <taxon>Ascomycota</taxon>
        <taxon>Pezizomycotina</taxon>
        <taxon>Sordariomycetes</taxon>
        <taxon>Hypocreomycetidae</taxon>
        <taxon>Hypocreales</taxon>
        <taxon>Hypocreaceae</taxon>
        <taxon>Cladobotryum</taxon>
    </lineage>
</organism>
<feature type="compositionally biased region" description="Polar residues" evidence="1">
    <location>
        <begin position="18"/>
        <end position="27"/>
    </location>
</feature>
<feature type="region of interest" description="Disordered" evidence="1">
    <location>
        <begin position="385"/>
        <end position="408"/>
    </location>
</feature>
<keyword evidence="3" id="KW-1185">Reference proteome</keyword>
<name>A0ABR0SIT0_9HYPO</name>
<evidence type="ECO:0000313" key="2">
    <source>
        <dbReference type="EMBL" id="KAK5992079.1"/>
    </source>
</evidence>
<reference evidence="2 3" key="1">
    <citation type="submission" date="2024-01" db="EMBL/GenBank/DDBJ databases">
        <title>Complete genome of Cladobotryum mycophilum ATHUM6906.</title>
        <authorList>
            <person name="Christinaki A.C."/>
            <person name="Myridakis A.I."/>
            <person name="Kouvelis V.N."/>
        </authorList>
    </citation>
    <scope>NUCLEOTIDE SEQUENCE [LARGE SCALE GENOMIC DNA]</scope>
    <source>
        <strain evidence="2 3">ATHUM6906</strain>
    </source>
</reference>
<dbReference type="EMBL" id="JAVFKD010000012">
    <property type="protein sequence ID" value="KAK5992079.1"/>
    <property type="molecule type" value="Genomic_DNA"/>
</dbReference>
<proteinExistence type="predicted"/>
<comment type="caution">
    <text evidence="2">The sequence shown here is derived from an EMBL/GenBank/DDBJ whole genome shotgun (WGS) entry which is preliminary data.</text>
</comment>
<evidence type="ECO:0000256" key="1">
    <source>
        <dbReference type="SAM" id="MobiDB-lite"/>
    </source>
</evidence>
<protein>
    <recommendedName>
        <fullName evidence="4">F-box domain-containing protein</fullName>
    </recommendedName>
</protein>
<gene>
    <name evidence="2" type="ORF">PT974_05476</name>
</gene>
<feature type="region of interest" description="Disordered" evidence="1">
    <location>
        <begin position="1"/>
        <end position="79"/>
    </location>
</feature>
<accession>A0ABR0SIT0</accession>
<dbReference type="Proteomes" id="UP001338125">
    <property type="component" value="Unassembled WGS sequence"/>
</dbReference>
<evidence type="ECO:0000313" key="3">
    <source>
        <dbReference type="Proteomes" id="UP001338125"/>
    </source>
</evidence>